<evidence type="ECO:0000313" key="2">
    <source>
        <dbReference type="EMBL" id="BET00386.1"/>
    </source>
</evidence>
<evidence type="ECO:0000256" key="1">
    <source>
        <dbReference type="SAM" id="MobiDB-lite"/>
    </source>
</evidence>
<sequence>MDKFEPNMVHGPGGGDEDGEDLEGHQVLAQRQQQAVRRRQQKRSQWSHRYQNLPPNAIRVFLPELHDYLVVKKVRISTSWYHP</sequence>
<proteinExistence type="predicted"/>
<evidence type="ECO:0000313" key="3">
    <source>
        <dbReference type="Proteomes" id="UP001307889"/>
    </source>
</evidence>
<feature type="region of interest" description="Disordered" evidence="1">
    <location>
        <begin position="1"/>
        <end position="50"/>
    </location>
</feature>
<dbReference type="Proteomes" id="UP001307889">
    <property type="component" value="Chromosome 11"/>
</dbReference>
<keyword evidence="3" id="KW-1185">Reference proteome</keyword>
<dbReference type="EMBL" id="AP028919">
    <property type="protein sequence ID" value="BET00386.1"/>
    <property type="molecule type" value="Genomic_DNA"/>
</dbReference>
<accession>A0ABN7B7L9</accession>
<name>A0ABN7B7L9_9HEMI</name>
<feature type="compositionally biased region" description="Basic residues" evidence="1">
    <location>
        <begin position="36"/>
        <end position="46"/>
    </location>
</feature>
<gene>
    <name evidence="2" type="ORF">NTJ_13203</name>
</gene>
<organism evidence="2 3">
    <name type="scientific">Nesidiocoris tenuis</name>
    <dbReference type="NCBI Taxonomy" id="355587"/>
    <lineage>
        <taxon>Eukaryota</taxon>
        <taxon>Metazoa</taxon>
        <taxon>Ecdysozoa</taxon>
        <taxon>Arthropoda</taxon>
        <taxon>Hexapoda</taxon>
        <taxon>Insecta</taxon>
        <taxon>Pterygota</taxon>
        <taxon>Neoptera</taxon>
        <taxon>Paraneoptera</taxon>
        <taxon>Hemiptera</taxon>
        <taxon>Heteroptera</taxon>
        <taxon>Panheteroptera</taxon>
        <taxon>Cimicomorpha</taxon>
        <taxon>Miridae</taxon>
        <taxon>Dicyphina</taxon>
        <taxon>Nesidiocoris</taxon>
    </lineage>
</organism>
<reference evidence="2 3" key="1">
    <citation type="submission" date="2023-09" db="EMBL/GenBank/DDBJ databases">
        <title>Nesidiocoris tenuis whole genome shotgun sequence.</title>
        <authorList>
            <person name="Shibata T."/>
            <person name="Shimoda M."/>
            <person name="Kobayashi T."/>
            <person name="Uehara T."/>
        </authorList>
    </citation>
    <scope>NUCLEOTIDE SEQUENCE [LARGE SCALE GENOMIC DNA]</scope>
    <source>
        <strain evidence="2 3">Japan</strain>
    </source>
</reference>
<protein>
    <submittedName>
        <fullName evidence="2">Uncharacterized protein</fullName>
    </submittedName>
</protein>
<feature type="compositionally biased region" description="Low complexity" evidence="1">
    <location>
        <begin position="26"/>
        <end position="35"/>
    </location>
</feature>